<reference evidence="2 3" key="1">
    <citation type="journal article" date="2019" name="Nat. Ecol. Evol.">
        <title>Megaphylogeny resolves global patterns of mushroom evolution.</title>
        <authorList>
            <person name="Varga T."/>
            <person name="Krizsan K."/>
            <person name="Foldi C."/>
            <person name="Dima B."/>
            <person name="Sanchez-Garcia M."/>
            <person name="Sanchez-Ramirez S."/>
            <person name="Szollosi G.J."/>
            <person name="Szarkandi J.G."/>
            <person name="Papp V."/>
            <person name="Albert L."/>
            <person name="Andreopoulos W."/>
            <person name="Angelini C."/>
            <person name="Antonin V."/>
            <person name="Barry K.W."/>
            <person name="Bougher N.L."/>
            <person name="Buchanan P."/>
            <person name="Buyck B."/>
            <person name="Bense V."/>
            <person name="Catcheside P."/>
            <person name="Chovatia M."/>
            <person name="Cooper J."/>
            <person name="Damon W."/>
            <person name="Desjardin D."/>
            <person name="Finy P."/>
            <person name="Geml J."/>
            <person name="Haridas S."/>
            <person name="Hughes K."/>
            <person name="Justo A."/>
            <person name="Karasinski D."/>
            <person name="Kautmanova I."/>
            <person name="Kiss B."/>
            <person name="Kocsube S."/>
            <person name="Kotiranta H."/>
            <person name="LaButti K.M."/>
            <person name="Lechner B.E."/>
            <person name="Liimatainen K."/>
            <person name="Lipzen A."/>
            <person name="Lukacs Z."/>
            <person name="Mihaltcheva S."/>
            <person name="Morgado L.N."/>
            <person name="Niskanen T."/>
            <person name="Noordeloos M.E."/>
            <person name="Ohm R.A."/>
            <person name="Ortiz-Santana B."/>
            <person name="Ovrebo C."/>
            <person name="Racz N."/>
            <person name="Riley R."/>
            <person name="Savchenko A."/>
            <person name="Shiryaev A."/>
            <person name="Soop K."/>
            <person name="Spirin V."/>
            <person name="Szebenyi C."/>
            <person name="Tomsovsky M."/>
            <person name="Tulloss R.E."/>
            <person name="Uehling J."/>
            <person name="Grigoriev I.V."/>
            <person name="Vagvolgyi C."/>
            <person name="Papp T."/>
            <person name="Martin F.M."/>
            <person name="Miettinen O."/>
            <person name="Hibbett D.S."/>
            <person name="Nagy L.G."/>
        </authorList>
    </citation>
    <scope>NUCLEOTIDE SEQUENCE [LARGE SCALE GENOMIC DNA]</scope>
    <source>
        <strain evidence="2 3">FP101781</strain>
    </source>
</reference>
<dbReference type="EMBL" id="QPFP01000013">
    <property type="protein sequence ID" value="TEB33291.1"/>
    <property type="molecule type" value="Genomic_DNA"/>
</dbReference>
<feature type="compositionally biased region" description="Acidic residues" evidence="1">
    <location>
        <begin position="1141"/>
        <end position="1151"/>
    </location>
</feature>
<feature type="compositionally biased region" description="Basic and acidic residues" evidence="1">
    <location>
        <begin position="53"/>
        <end position="72"/>
    </location>
</feature>
<sequence length="1151" mass="131909">MALELPDAAPHHPKVNKDSEPTAVDSPLPLRIAKLRTPVNPFGLYKIFRLHGSKDIPHDPDNSTVPEDHRDQPALPAEKPSTKRRSKKLTADPRSELYPFPNISSYRLGEWYWSDDGGKSQHSFQTLVGILGSEEFDPAEVRDANWAQIDALLARSGYDIDDMDTKEWIDDGISWKSISVTLNVPFSKSTDNPGNHPFTVEGFHYRPLVPIIQEKLESSAGREYFHTLGHELRWNPGPGKEHIHVYGEMYTSPAFLQAADERYQKSPPEPDCSLPRHIVRLMFASDSTMLAAFGTAKLWPLYMFYANDSKYKRAKPTEQLFETVAYFEKLPDDFKDFLVNQSGKATINKALLTHCQRELFHEQRRHILDDDFISAYCHGITVTCYDGQKRRFYPRIFMYLADYPEKILLASIKNLGGFPCPRCRVSMKNVPAMGRKRDRTNRTRTARDDDEARCASVSKARSLIYNDHHPVTSTLVEAHMADGSLIPTNNAFSQRLSSHGFNLFRMLVVDVMHEVELGVWKALFIQILRLLDASDKGAINTLDKRYRSMPTFGRDTIRRFTNNVSEMKQLAARDWEDILQCSITAFEGLLPKPHNARISKLLFIFSRWHGLAKLRLHTDHTLAMLDTLTTELGDRIRVFVDKTCSKFDTKELSCEYQARKHREARQRAKQGKQNQAKNQSAEPTAKGDETTSNLNTYKFHSLGDVVPNIRLFGTTDSYSTQILEQFHRYPKAHYKRTSKKNVSRQLSRIQMRQARIRKLRKQVLPGPEEGYQDEDAHKFPYFIGKSQNHPVNLPVFLRSNQDDPAVKNFLPKLKKHLLPRIYQSLLDEARLEEAGNANIPHIELLKSLVKTSTEEPDFLGTPEAISDAEKVYFHSDRLYEHNTLHINYTSYDLRRETDVINPKNLTEACHSPSSSSHSSQPPPSHRFIHACVLGIFHTNVVYRGRGALDLRRRRFDFLFVRWFTFVEDEPAQGSLDRLELSPLSSPDAIGFLDPADVLRASHIIPRYALGPVYPDNDGSHRLYPSKGQSDPIVSKQARDWEDWVEYYVNQFADRDMLVRHMWGHGVGHVYSHSDAPCAAEPDVDMAEPAAMGDEPDLDPGNDGEDFELRPDTLEDLENEELDLYCSSEEETSDDEGRMPEPDDEFPEDERW</sequence>
<dbReference type="InterPro" id="IPR041078">
    <property type="entry name" value="Plavaka"/>
</dbReference>
<evidence type="ECO:0000313" key="2">
    <source>
        <dbReference type="EMBL" id="TEB33291.1"/>
    </source>
</evidence>
<accession>A0A4Y7TH10</accession>
<organism evidence="2 3">
    <name type="scientific">Coprinellus micaceus</name>
    <name type="common">Glistening ink-cap mushroom</name>
    <name type="synonym">Coprinus micaceus</name>
    <dbReference type="NCBI Taxonomy" id="71717"/>
    <lineage>
        <taxon>Eukaryota</taxon>
        <taxon>Fungi</taxon>
        <taxon>Dikarya</taxon>
        <taxon>Basidiomycota</taxon>
        <taxon>Agaricomycotina</taxon>
        <taxon>Agaricomycetes</taxon>
        <taxon>Agaricomycetidae</taxon>
        <taxon>Agaricales</taxon>
        <taxon>Agaricineae</taxon>
        <taxon>Psathyrellaceae</taxon>
        <taxon>Coprinellus</taxon>
    </lineage>
</organism>
<name>A0A4Y7TH10_COPMI</name>
<feature type="region of interest" description="Disordered" evidence="1">
    <location>
        <begin position="1087"/>
        <end position="1151"/>
    </location>
</feature>
<feature type="region of interest" description="Disordered" evidence="1">
    <location>
        <begin position="53"/>
        <end position="94"/>
    </location>
</feature>
<feature type="compositionally biased region" description="Acidic residues" evidence="1">
    <location>
        <begin position="1093"/>
        <end position="1105"/>
    </location>
</feature>
<feature type="region of interest" description="Disordered" evidence="1">
    <location>
        <begin position="661"/>
        <end position="693"/>
    </location>
</feature>
<keyword evidence="3" id="KW-1185">Reference proteome</keyword>
<feature type="compositionally biased region" description="Basic residues" evidence="1">
    <location>
        <begin position="661"/>
        <end position="670"/>
    </location>
</feature>
<feature type="region of interest" description="Disordered" evidence="1">
    <location>
        <begin position="1"/>
        <end position="29"/>
    </location>
</feature>
<dbReference type="Pfam" id="PF18759">
    <property type="entry name" value="Plavaka"/>
    <property type="match status" value="1"/>
</dbReference>
<dbReference type="Proteomes" id="UP000298030">
    <property type="component" value="Unassembled WGS sequence"/>
</dbReference>
<dbReference type="OrthoDB" id="2687259at2759"/>
<dbReference type="AlphaFoldDB" id="A0A4Y7TH10"/>
<dbReference type="STRING" id="71717.A0A4Y7TH10"/>
<feature type="compositionally biased region" description="Acidic residues" evidence="1">
    <location>
        <begin position="1113"/>
        <end position="1133"/>
    </location>
</feature>
<evidence type="ECO:0000313" key="3">
    <source>
        <dbReference type="Proteomes" id="UP000298030"/>
    </source>
</evidence>
<gene>
    <name evidence="2" type="ORF">FA13DRAFT_1627316</name>
</gene>
<comment type="caution">
    <text evidence="2">The sequence shown here is derived from an EMBL/GenBank/DDBJ whole genome shotgun (WGS) entry which is preliminary data.</text>
</comment>
<evidence type="ECO:0000256" key="1">
    <source>
        <dbReference type="SAM" id="MobiDB-lite"/>
    </source>
</evidence>
<protein>
    <submittedName>
        <fullName evidence="2">Uncharacterized protein</fullName>
    </submittedName>
</protein>
<proteinExistence type="predicted"/>